<dbReference type="InterPro" id="IPR050792">
    <property type="entry name" value="ADP-ribosylglycohydrolase"/>
</dbReference>
<comment type="caution">
    <text evidence="2">The sequence shown here is derived from an EMBL/GenBank/DDBJ whole genome shotgun (WGS) entry which is preliminary data.</text>
</comment>
<feature type="binding site" evidence="1">
    <location>
        <position position="256"/>
    </location>
    <ligand>
        <name>Mg(2+)</name>
        <dbReference type="ChEBI" id="CHEBI:18420"/>
        <label>1</label>
    </ligand>
</feature>
<comment type="cofactor">
    <cofactor evidence="1">
        <name>Mg(2+)</name>
        <dbReference type="ChEBI" id="CHEBI:18420"/>
    </cofactor>
    <text evidence="1">Binds 2 magnesium ions per subunit.</text>
</comment>
<evidence type="ECO:0000313" key="3">
    <source>
        <dbReference type="Proteomes" id="UP000063434"/>
    </source>
</evidence>
<dbReference type="GO" id="GO:0046872">
    <property type="term" value="F:metal ion binding"/>
    <property type="evidence" value="ECO:0007669"/>
    <property type="project" value="UniProtKB-KW"/>
</dbReference>
<dbReference type="SUPFAM" id="SSF101478">
    <property type="entry name" value="ADP-ribosylglycohydrolase"/>
    <property type="match status" value="1"/>
</dbReference>
<name>A0A109KII0_PSEFL</name>
<proteinExistence type="predicted"/>
<keyword evidence="2" id="KW-0326">Glycosidase</keyword>
<dbReference type="PANTHER" id="PTHR16222:SF12">
    <property type="entry name" value="ADP-RIBOSYLGLYCOHYDROLASE-RELATED"/>
    <property type="match status" value="1"/>
</dbReference>
<dbReference type="EC" id="3.2.2.24" evidence="2"/>
<dbReference type="PANTHER" id="PTHR16222">
    <property type="entry name" value="ADP-RIBOSYLGLYCOHYDROLASE"/>
    <property type="match status" value="1"/>
</dbReference>
<dbReference type="AlphaFoldDB" id="A0A109KII0"/>
<accession>A0A109KII0</accession>
<dbReference type="Proteomes" id="UP000063434">
    <property type="component" value="Unassembled WGS sequence"/>
</dbReference>
<feature type="binding site" evidence="1">
    <location>
        <position position="257"/>
    </location>
    <ligand>
        <name>Mg(2+)</name>
        <dbReference type="ChEBI" id="CHEBI:18420"/>
        <label>1</label>
    </ligand>
</feature>
<feature type="binding site" evidence="1">
    <location>
        <position position="254"/>
    </location>
    <ligand>
        <name>Mg(2+)</name>
        <dbReference type="ChEBI" id="CHEBI:18420"/>
        <label>1</label>
    </ligand>
</feature>
<protein>
    <submittedName>
        <fullName evidence="2">ADP-ribosyl-dinitrogen reductase glycohydrolase</fullName>
        <ecNumber evidence="2">3.2.2.24</ecNumber>
    </submittedName>
</protein>
<sequence>MDITLLDRYRGSLLGLACGDAVGTTVEFMPRGSFSPVTDMLGGGPFSLKPGQWTDDTSMALCLAESLLRKGGFDAMDQMGRYLNWWKWGYLSSTGECFDIGMTVREALEQFQQSGNAFAGSTHPYSAGNGSMMRLAPVVLFYFPDRAHIHRFAEQSSRTTHAAQEAIECCLLLAEAISNALSGVPKKQVLSFSHTVLSAPKVKAIASGDYRDKTSAQIVGSGYAVASLEAAFWCFDQTSNFADAILTAANLGDDADTTAAIVGQLAGAYYGVQAIPADWLNKLCMRDEIQETADALFSTACLPQQGSETIQPIRL</sequence>
<dbReference type="Gene3D" id="1.10.4080.10">
    <property type="entry name" value="ADP-ribosylation/Crystallin J1"/>
    <property type="match status" value="1"/>
</dbReference>
<dbReference type="PATRIC" id="fig|294.195.peg.6698"/>
<evidence type="ECO:0000256" key="1">
    <source>
        <dbReference type="PIRSR" id="PIRSR605502-1"/>
    </source>
</evidence>
<keyword evidence="1" id="KW-0479">Metal-binding</keyword>
<organism evidence="2 3">
    <name type="scientific">Pseudomonas fluorescens</name>
    <dbReference type="NCBI Taxonomy" id="294"/>
    <lineage>
        <taxon>Bacteria</taxon>
        <taxon>Pseudomonadati</taxon>
        <taxon>Pseudomonadota</taxon>
        <taxon>Gammaproteobacteria</taxon>
        <taxon>Pseudomonadales</taxon>
        <taxon>Pseudomonadaceae</taxon>
        <taxon>Pseudomonas</taxon>
    </lineage>
</organism>
<evidence type="ECO:0000313" key="2">
    <source>
        <dbReference type="EMBL" id="KWV69860.1"/>
    </source>
</evidence>
<dbReference type="GO" id="GO:0047407">
    <property type="term" value="F:ADP-ribosyl-[dinitrogen reductase] hydrolase activity"/>
    <property type="evidence" value="ECO:0007669"/>
    <property type="project" value="UniProtKB-EC"/>
</dbReference>
<dbReference type="EMBL" id="LCYC01000064">
    <property type="protein sequence ID" value="KWV69860.1"/>
    <property type="molecule type" value="Genomic_DNA"/>
</dbReference>
<dbReference type="RefSeq" id="WP_056783369.1">
    <property type="nucleotide sequence ID" value="NZ_LCYC01000064.1"/>
</dbReference>
<dbReference type="Pfam" id="PF03747">
    <property type="entry name" value="ADP_ribosyl_GH"/>
    <property type="match status" value="1"/>
</dbReference>
<reference evidence="2 3" key="1">
    <citation type="submission" date="2015-05" db="EMBL/GenBank/DDBJ databases">
        <title>A genomic and transcriptomic approach to investigate the blue pigment phenotype in Pseudomonas fluorescens.</title>
        <authorList>
            <person name="Andreani N.A."/>
            <person name="Cardazzo B."/>
        </authorList>
    </citation>
    <scope>NUCLEOTIDE SEQUENCE [LARGE SCALE GENOMIC DNA]</scope>
    <source>
        <strain evidence="2 3">Ps_40</strain>
    </source>
</reference>
<gene>
    <name evidence="2" type="primary">draG_4</name>
    <name evidence="2" type="ORF">PFL603g_06307</name>
</gene>
<keyword evidence="2" id="KW-0378">Hydrolase</keyword>
<feature type="binding site" evidence="1">
    <location>
        <position position="54"/>
    </location>
    <ligand>
        <name>Mg(2+)</name>
        <dbReference type="ChEBI" id="CHEBI:18420"/>
        <label>1</label>
    </ligand>
</feature>
<feature type="binding site" evidence="1">
    <location>
        <position position="56"/>
    </location>
    <ligand>
        <name>Mg(2+)</name>
        <dbReference type="ChEBI" id="CHEBI:18420"/>
        <label>1</label>
    </ligand>
</feature>
<keyword evidence="1" id="KW-0460">Magnesium</keyword>
<dbReference type="InterPro" id="IPR005502">
    <property type="entry name" value="Ribosyl_crysJ1"/>
</dbReference>
<dbReference type="InterPro" id="IPR036705">
    <property type="entry name" value="Ribosyl_crysJ1_sf"/>
</dbReference>
<feature type="binding site" evidence="1">
    <location>
        <position position="55"/>
    </location>
    <ligand>
        <name>Mg(2+)</name>
        <dbReference type="ChEBI" id="CHEBI:18420"/>
        <label>1</label>
    </ligand>
</feature>